<dbReference type="SUPFAM" id="SSF81901">
    <property type="entry name" value="HCP-like"/>
    <property type="match status" value="1"/>
</dbReference>
<comment type="caution">
    <text evidence="3">The sequence shown here is derived from an EMBL/GenBank/DDBJ whole genome shotgun (WGS) entry which is preliminary data.</text>
</comment>
<dbReference type="InterPro" id="IPR011990">
    <property type="entry name" value="TPR-like_helical_dom_sf"/>
</dbReference>
<evidence type="ECO:0000256" key="2">
    <source>
        <dbReference type="SAM" id="MobiDB-lite"/>
    </source>
</evidence>
<dbReference type="AlphaFoldDB" id="A0A109BBD2"/>
<name>A0A109BBD2_HYPSL</name>
<reference evidence="3 4" key="1">
    <citation type="submission" date="2015-10" db="EMBL/GenBank/DDBJ databases">
        <title>Transcriptomic analysis of a linuron degrading triple-species bacterial consortium.</title>
        <authorList>
            <person name="Albers P."/>
        </authorList>
    </citation>
    <scope>NUCLEOTIDE SEQUENCE [LARGE SCALE GENOMIC DNA]</scope>
    <source>
        <strain evidence="3 4">WDL6</strain>
    </source>
</reference>
<feature type="region of interest" description="Disordered" evidence="2">
    <location>
        <begin position="188"/>
        <end position="221"/>
    </location>
</feature>
<evidence type="ECO:0000313" key="3">
    <source>
        <dbReference type="EMBL" id="KWT65480.1"/>
    </source>
</evidence>
<proteinExistence type="predicted"/>
<dbReference type="SMART" id="SM00671">
    <property type="entry name" value="SEL1"/>
    <property type="match status" value="4"/>
</dbReference>
<accession>A0A109BBD2</accession>
<dbReference type="PANTHER" id="PTHR11102">
    <property type="entry name" value="SEL-1-LIKE PROTEIN"/>
    <property type="match status" value="1"/>
</dbReference>
<protein>
    <recommendedName>
        <fullName evidence="5">TPR repeat, SEL1 subfamily</fullName>
    </recommendedName>
</protein>
<keyword evidence="1" id="KW-0175">Coiled coil</keyword>
<dbReference type="PATRIC" id="fig|121290.4.peg.6"/>
<dbReference type="Gene3D" id="1.25.40.10">
    <property type="entry name" value="Tetratricopeptide repeat domain"/>
    <property type="match status" value="2"/>
</dbReference>
<dbReference type="RefSeq" id="WP_068463349.1">
    <property type="nucleotide sequence ID" value="NZ_LMTR01000078.1"/>
</dbReference>
<sequence length="1113" mass="119396">MSNQAYNGIYGVRADAAAIAAHETSQAAMLDQMRDRLAALTEEARSIRAQMPNEFGPDVERIQQQMHRLGERLSDLGRGALVPYNLADPEKRTASARFRAIRYVTEDDVRVARVTPDEVIALGDRYGMAHRVPAQPMPRHRASPADASAYIRDYGQHLDEAAASALMRLYESGEAFNEARHEMAAPVRARAQSSSGSRPPQAMPQPHGGAMGMQTSDDARAAPRGCAIDSGVLDQRFAEIAARIEESLAQIHPDKALASLSRRFDDLEAQITGMAGQMATRADIEEIRALEGQIEEIAGHLEQFRRQLARLDMIDAHLGTLTSQLSDERLTRLINEGVQVTDVGRLDAIDAQLRIIAVQLSDERLCGLVSRNANRELDYDDLADATARRVMTNFTEMTSGSDAGNARDIGEMRGMIESLIAERRNSDENNASMLDTMQQAIIRVLDRIDELEETHRQAAQQAAEAAATVSSSVAAITAPAQSSSAYAVDHYADVDAQPVRSQRAAGYGRSLQEVVAAAEPVEEDYDPLAQAAPPAPQPIATPAQAMDEDDLIPATARVFAQMPSSSRPAAAAPAATMAEPVVIASQSAGDEFRSEVAEEQDDTDFLPLEDVVEANVRAYREDAAAEKAPRVPVYTTSGFDLDAAFSRTAEAETENFGDAKRSMEVLRHDFIADAHRAKLKAAARPEAADADLRAGKLSVAGDEGPSKPRARRSIFSFRSQRAAMGLLILLAAIPAAIFFMPRTTTSAVVEHPTATIAPAPADFDDGSTATIPAEIEPAPLGGVAPAPAQRENQIVPPIEQGANEFDGAPMSKDGPFETAAIPNGITMQEGGVSPEQLAQMSEQARMAYLSGQLGIAAAQTTPAALMEQNILQQHGGAAPSAVAEEEEIVTAPGASKLPPATVGPFSMRLAAAQGDASAQFEVASRLAEGKGTDQDLREAAQWYQRSAANGFALAQFRLATLYERGLGVKADRQRAQIWYERAATQGNVKAMHNLAVLAASRSPNGDYETAARWFKAASEHGLADSQYNLAVLYENGMGVKQDLEESYKWLILAAKGGDTDAAGRRDTIKKKLDAKAASAVEQGAAAWRAKPMQNMVNDARLAGQAWQGGAKRG</sequence>
<dbReference type="InterPro" id="IPR050767">
    <property type="entry name" value="Sel1_AlgK"/>
</dbReference>
<evidence type="ECO:0008006" key="5">
    <source>
        <dbReference type="Google" id="ProtNLM"/>
    </source>
</evidence>
<dbReference type="OrthoDB" id="5295703at2"/>
<evidence type="ECO:0000256" key="1">
    <source>
        <dbReference type="SAM" id="Coils"/>
    </source>
</evidence>
<evidence type="ECO:0000313" key="4">
    <source>
        <dbReference type="Proteomes" id="UP000059074"/>
    </source>
</evidence>
<dbReference type="Proteomes" id="UP000059074">
    <property type="component" value="Unassembled WGS sequence"/>
</dbReference>
<keyword evidence="4" id="KW-1185">Reference proteome</keyword>
<feature type="coiled-coil region" evidence="1">
    <location>
        <begin position="434"/>
        <end position="468"/>
    </location>
</feature>
<dbReference type="InterPro" id="IPR006597">
    <property type="entry name" value="Sel1-like"/>
</dbReference>
<gene>
    <name evidence="3" type="ORF">APY04_2718</name>
</gene>
<dbReference type="STRING" id="121290.APY04_2718"/>
<organism evidence="3 4">
    <name type="scientific">Hyphomicrobium sulfonivorans</name>
    <dbReference type="NCBI Taxonomy" id="121290"/>
    <lineage>
        <taxon>Bacteria</taxon>
        <taxon>Pseudomonadati</taxon>
        <taxon>Pseudomonadota</taxon>
        <taxon>Alphaproteobacteria</taxon>
        <taxon>Hyphomicrobiales</taxon>
        <taxon>Hyphomicrobiaceae</taxon>
        <taxon>Hyphomicrobium</taxon>
    </lineage>
</organism>
<dbReference type="Pfam" id="PF08238">
    <property type="entry name" value="Sel1"/>
    <property type="match status" value="4"/>
</dbReference>
<dbReference type="EMBL" id="LMTR01000078">
    <property type="protein sequence ID" value="KWT65480.1"/>
    <property type="molecule type" value="Genomic_DNA"/>
</dbReference>
<dbReference type="PANTHER" id="PTHR11102:SF160">
    <property type="entry name" value="ERAD-ASSOCIATED E3 UBIQUITIN-PROTEIN LIGASE COMPONENT HRD3"/>
    <property type="match status" value="1"/>
</dbReference>